<dbReference type="AlphaFoldDB" id="A0A2S6NCA0"/>
<evidence type="ECO:0000313" key="1">
    <source>
        <dbReference type="EMBL" id="PPQ32238.1"/>
    </source>
</evidence>
<reference evidence="1 2" key="1">
    <citation type="journal article" date="2018" name="Arch. Microbiol.">
        <title>New insights into the metabolic potential of the phototrophic purple bacterium Rhodopila globiformis DSM 161(T) from its draft genome sequence and evidence for a vanadium-dependent nitrogenase.</title>
        <authorList>
            <person name="Imhoff J.F."/>
            <person name="Rahn T."/>
            <person name="Kunzel S."/>
            <person name="Neulinger S.C."/>
        </authorList>
    </citation>
    <scope>NUCLEOTIDE SEQUENCE [LARGE SCALE GENOMIC DNA]</scope>
    <source>
        <strain evidence="1 2">DSM 16996</strain>
    </source>
</reference>
<organism evidence="1 2">
    <name type="scientific">Rhodoblastus sphagnicola</name>
    <dbReference type="NCBI Taxonomy" id="333368"/>
    <lineage>
        <taxon>Bacteria</taxon>
        <taxon>Pseudomonadati</taxon>
        <taxon>Pseudomonadota</taxon>
        <taxon>Alphaproteobacteria</taxon>
        <taxon>Hyphomicrobiales</taxon>
        <taxon>Rhodoblastaceae</taxon>
        <taxon>Rhodoblastus</taxon>
    </lineage>
</organism>
<evidence type="ECO:0000313" key="2">
    <source>
        <dbReference type="Proteomes" id="UP000239089"/>
    </source>
</evidence>
<protein>
    <submittedName>
        <fullName evidence="1">Uncharacterized protein</fullName>
    </submittedName>
</protein>
<keyword evidence="2" id="KW-1185">Reference proteome</keyword>
<dbReference type="RefSeq" id="WP_104507013.1">
    <property type="nucleotide sequence ID" value="NZ_NHSJ01000041.1"/>
</dbReference>
<dbReference type="EMBL" id="NHSJ01000041">
    <property type="protein sequence ID" value="PPQ32238.1"/>
    <property type="molecule type" value="Genomic_DNA"/>
</dbReference>
<sequence>MVWRPADNNNKSGRAGPEREVAMIRPIVKLACAALLGSSVLLAPGPESAQAAPISASILAMQAGSSPLIEKTYYYRRHYRRHYGHHRHWRRW</sequence>
<dbReference type="Proteomes" id="UP000239089">
    <property type="component" value="Unassembled WGS sequence"/>
</dbReference>
<proteinExistence type="predicted"/>
<name>A0A2S6NCA0_9HYPH</name>
<accession>A0A2S6NCA0</accession>
<comment type="caution">
    <text evidence="1">The sequence shown here is derived from an EMBL/GenBank/DDBJ whole genome shotgun (WGS) entry which is preliminary data.</text>
</comment>
<gene>
    <name evidence="1" type="ORF">CCR94_06190</name>
</gene>